<dbReference type="GO" id="GO:0071972">
    <property type="term" value="F:peptidoglycan L,D-transpeptidase activity"/>
    <property type="evidence" value="ECO:0007669"/>
    <property type="project" value="TreeGrafter"/>
</dbReference>
<dbReference type="InterPro" id="IPR050515">
    <property type="entry name" value="Beta-lactam/transpept"/>
</dbReference>
<dbReference type="InterPro" id="IPR054120">
    <property type="entry name" value="PBPA_dimer"/>
</dbReference>
<accession>A0A840DK67</accession>
<dbReference type="InterPro" id="IPR001460">
    <property type="entry name" value="PCN-bd_Tpept"/>
</dbReference>
<proteinExistence type="predicted"/>
<dbReference type="GO" id="GO:0005886">
    <property type="term" value="C:plasma membrane"/>
    <property type="evidence" value="ECO:0007669"/>
    <property type="project" value="TreeGrafter"/>
</dbReference>
<keyword evidence="4" id="KW-1185">Reference proteome</keyword>
<feature type="domain" description="Penicillin binding protein A dimerisation" evidence="2">
    <location>
        <begin position="52"/>
        <end position="134"/>
    </location>
</feature>
<dbReference type="Gene3D" id="3.40.710.10">
    <property type="entry name" value="DD-peptidase/beta-lactamase superfamily"/>
    <property type="match status" value="1"/>
</dbReference>
<dbReference type="Pfam" id="PF21922">
    <property type="entry name" value="PBP_dimer_2"/>
    <property type="match status" value="1"/>
</dbReference>
<dbReference type="AlphaFoldDB" id="A0A840DK67"/>
<dbReference type="RefSeq" id="WP_183305005.1">
    <property type="nucleotide sequence ID" value="NZ_JACIFD010000015.1"/>
</dbReference>
<dbReference type="InterPro" id="IPR012338">
    <property type="entry name" value="Beta-lactam/transpept-like"/>
</dbReference>
<evidence type="ECO:0000313" key="3">
    <source>
        <dbReference type="EMBL" id="MBB4072093.1"/>
    </source>
</evidence>
<dbReference type="EC" id="2.4.1.129" evidence="3"/>
<feature type="domain" description="Penicillin-binding protein transpeptidase" evidence="1">
    <location>
        <begin position="155"/>
        <end position="487"/>
    </location>
</feature>
<reference evidence="3" key="1">
    <citation type="submission" date="2020-08" db="EMBL/GenBank/DDBJ databases">
        <title>Sequencing the genomes of 1000 actinobacteria strains.</title>
        <authorList>
            <person name="Klenk H.-P."/>
        </authorList>
    </citation>
    <scope>NUCLEOTIDE SEQUENCE [LARGE SCALE GENOMIC DNA]</scope>
    <source>
        <strain evidence="3">DSM 27064</strain>
    </source>
</reference>
<gene>
    <name evidence="3" type="ORF">F5897_001419</name>
</gene>
<keyword evidence="3" id="KW-0808">Transferase</keyword>
<organism evidence="3 4">
    <name type="scientific">Canibacter oris</name>
    <dbReference type="NCBI Taxonomy" id="1365628"/>
    <lineage>
        <taxon>Bacteria</taxon>
        <taxon>Bacillati</taxon>
        <taxon>Actinomycetota</taxon>
        <taxon>Actinomycetes</taxon>
        <taxon>Micrococcales</taxon>
        <taxon>Microbacteriaceae</taxon>
        <taxon>Canibacter</taxon>
    </lineage>
</organism>
<dbReference type="Proteomes" id="UP000571183">
    <property type="component" value="Unassembled WGS sequence"/>
</dbReference>
<dbReference type="PANTHER" id="PTHR30627">
    <property type="entry name" value="PEPTIDOGLYCAN D,D-TRANSPEPTIDASE"/>
    <property type="match status" value="1"/>
</dbReference>
<dbReference type="EMBL" id="JACIFD010000015">
    <property type="protein sequence ID" value="MBB4072093.1"/>
    <property type="molecule type" value="Genomic_DNA"/>
</dbReference>
<evidence type="ECO:0000313" key="4">
    <source>
        <dbReference type="Proteomes" id="UP000571183"/>
    </source>
</evidence>
<dbReference type="GO" id="GO:0016757">
    <property type="term" value="F:glycosyltransferase activity"/>
    <property type="evidence" value="ECO:0007669"/>
    <property type="project" value="UniProtKB-KW"/>
</dbReference>
<dbReference type="Gene3D" id="3.90.1310.10">
    <property type="entry name" value="Penicillin-binding protein 2a (Domain 2)"/>
    <property type="match status" value="1"/>
</dbReference>
<dbReference type="PANTHER" id="PTHR30627:SF24">
    <property type="entry name" value="PENICILLIN-BINDING PROTEIN 4B"/>
    <property type="match status" value="1"/>
</dbReference>
<dbReference type="SUPFAM" id="SSF56519">
    <property type="entry name" value="Penicillin binding protein dimerisation domain"/>
    <property type="match status" value="1"/>
</dbReference>
<dbReference type="SUPFAM" id="SSF56601">
    <property type="entry name" value="beta-lactamase/transpeptidase-like"/>
    <property type="match status" value="1"/>
</dbReference>
<keyword evidence="3" id="KW-0328">Glycosyltransferase</keyword>
<evidence type="ECO:0000259" key="1">
    <source>
        <dbReference type="Pfam" id="PF00905"/>
    </source>
</evidence>
<sequence length="493" mass="52672">MNKQLKHVSRAVFVMFLALFVALTTIQVVNADSLRAHELNRRTLLNSYQVERGSILVENTPIAISVPSDDEYRFYRQYPQGELYAPITGYFSHYQGSTGIESALNKQLSGTAENQFFTRIGRILSGQDPQGSSVQLTINPAAQQAAADALKDLKGAVVAMDPTTGEILALASSSSYDPNLLSGHDNATIIENYQQLLEDPNQPLANRAIAGDLYVPGSTFKILTTAAALESGKYNLQSTFPDPASYQLPNSTVSVHNAWNGVCGDGNQASLETAFIKSCNIPFAELTNQMDASALPQIASKFGFEQQLEIPLQVTPSSIGKPVDGAQLALTSIGQFDVRVTPLQMASVTAAVVNQGERVQPNLVRDIITPDLRSEYTYRTESLGQAVKPETAAALKSVMTKSVTDPQGLAHQAAIANATVGGKTGTAEVGLDANGNPLPYNLWFTGFAERGNKKVVVAVVVEESGGPLHNYQAGSSGLPTIIGKQVMEAVLGQ</sequence>
<dbReference type="Pfam" id="PF00905">
    <property type="entry name" value="Transpeptidase"/>
    <property type="match status" value="1"/>
</dbReference>
<name>A0A840DK67_9MICO</name>
<protein>
    <submittedName>
        <fullName evidence="3">Peptidoglycan glycosyltransferase</fullName>
        <ecNumber evidence="3">2.4.1.129</ecNumber>
    </submittedName>
</protein>
<dbReference type="GO" id="GO:0008658">
    <property type="term" value="F:penicillin binding"/>
    <property type="evidence" value="ECO:0007669"/>
    <property type="project" value="InterPro"/>
</dbReference>
<evidence type="ECO:0000259" key="2">
    <source>
        <dbReference type="Pfam" id="PF21922"/>
    </source>
</evidence>
<dbReference type="GO" id="GO:0071555">
    <property type="term" value="P:cell wall organization"/>
    <property type="evidence" value="ECO:0007669"/>
    <property type="project" value="TreeGrafter"/>
</dbReference>
<dbReference type="InterPro" id="IPR036138">
    <property type="entry name" value="PBP_dimer_sf"/>
</dbReference>
<comment type="caution">
    <text evidence="3">The sequence shown here is derived from an EMBL/GenBank/DDBJ whole genome shotgun (WGS) entry which is preliminary data.</text>
</comment>